<protein>
    <submittedName>
        <fullName evidence="3">FAD-binding oxidoreductase</fullName>
    </submittedName>
</protein>
<dbReference type="GO" id="GO:0005737">
    <property type="term" value="C:cytoplasm"/>
    <property type="evidence" value="ECO:0007669"/>
    <property type="project" value="TreeGrafter"/>
</dbReference>
<reference evidence="3 4" key="1">
    <citation type="journal article" date="2019" name="Int. J. Syst. Evol. Microbiol.">
        <title>The Global Catalogue of Microorganisms (GCM) 10K type strain sequencing project: providing services to taxonomists for standard genome sequencing and annotation.</title>
        <authorList>
            <consortium name="The Broad Institute Genomics Platform"/>
            <consortium name="The Broad Institute Genome Sequencing Center for Infectious Disease"/>
            <person name="Wu L."/>
            <person name="Ma J."/>
        </authorList>
    </citation>
    <scope>NUCLEOTIDE SEQUENCE [LARGE SCALE GENOMIC DNA]</scope>
    <source>
        <strain evidence="3 4">JCM 16330</strain>
    </source>
</reference>
<gene>
    <name evidence="3" type="ORF">GCM10009066_04510</name>
</gene>
<evidence type="ECO:0000313" key="4">
    <source>
        <dbReference type="Proteomes" id="UP001500837"/>
    </source>
</evidence>
<keyword evidence="1" id="KW-0560">Oxidoreductase</keyword>
<evidence type="ECO:0000313" key="3">
    <source>
        <dbReference type="EMBL" id="GAA0293035.1"/>
    </source>
</evidence>
<dbReference type="Gene3D" id="3.50.50.60">
    <property type="entry name" value="FAD/NAD(P)-binding domain"/>
    <property type="match status" value="1"/>
</dbReference>
<dbReference type="Proteomes" id="UP001500837">
    <property type="component" value="Unassembled WGS sequence"/>
</dbReference>
<evidence type="ECO:0000259" key="2">
    <source>
        <dbReference type="Pfam" id="PF01266"/>
    </source>
</evidence>
<feature type="domain" description="FAD dependent oxidoreductase" evidence="2">
    <location>
        <begin position="18"/>
        <end position="345"/>
    </location>
</feature>
<dbReference type="InterPro" id="IPR036188">
    <property type="entry name" value="FAD/NAD-bd_sf"/>
</dbReference>
<dbReference type="PANTHER" id="PTHR13847">
    <property type="entry name" value="SARCOSINE DEHYDROGENASE-RELATED"/>
    <property type="match status" value="1"/>
</dbReference>
<dbReference type="Gene3D" id="3.30.9.10">
    <property type="entry name" value="D-Amino Acid Oxidase, subunit A, domain 2"/>
    <property type="match status" value="1"/>
</dbReference>
<dbReference type="GO" id="GO:0016491">
    <property type="term" value="F:oxidoreductase activity"/>
    <property type="evidence" value="ECO:0007669"/>
    <property type="project" value="UniProtKB-KW"/>
</dbReference>
<name>A0AAV3S5T2_9EURY</name>
<organism evidence="3 4">
    <name type="scientific">Halarchaeum salinum</name>
    <dbReference type="NCBI Taxonomy" id="489912"/>
    <lineage>
        <taxon>Archaea</taxon>
        <taxon>Methanobacteriati</taxon>
        <taxon>Methanobacteriota</taxon>
        <taxon>Stenosarchaea group</taxon>
        <taxon>Halobacteria</taxon>
        <taxon>Halobacteriales</taxon>
        <taxon>Halobacteriaceae</taxon>
    </lineage>
</organism>
<dbReference type="EMBL" id="BAAABL010000021">
    <property type="protein sequence ID" value="GAA0293035.1"/>
    <property type="molecule type" value="Genomic_DNA"/>
</dbReference>
<proteinExistence type="predicted"/>
<accession>A0AAV3S5T2</accession>
<sequence length="362" mass="38316">MAGWLRADGVAAMTARSVAVVGGGAVGLTAAYDLARRDAAVTLYERDALGAGSTARAAGIAYDAYAEDIDVTLAERAIERFREFSGERDFRFAHAPYLWFVTEGGAAAGAIREQVERMRHHDRDVSLVDPDAIRQEFPVLRTDDIVAAGLARTAGTVDPETYVDLLATKARAAGVTIHTGTPASVALGPPRVNGTAYDAVVVAAGAWSGDVLADAGVSVPLEPYRVQALVAGGPAIPILYDATREYYARPHPNGVVAGDGVTTPTDPDDYDGEADDAFRDRITDRLRERVVNARVPVQRSWAGVCARTPDTDPLLGEVTDGLYVGAGWNGHGLMRAPAAGERLAEEVMGVRDGVPAFDPTRF</sequence>
<keyword evidence="4" id="KW-1185">Reference proteome</keyword>
<dbReference type="PANTHER" id="PTHR13847:SF287">
    <property type="entry name" value="FAD-DEPENDENT OXIDOREDUCTASE DOMAIN-CONTAINING PROTEIN 1"/>
    <property type="match status" value="1"/>
</dbReference>
<dbReference type="SUPFAM" id="SSF51905">
    <property type="entry name" value="FAD/NAD(P)-binding domain"/>
    <property type="match status" value="1"/>
</dbReference>
<dbReference type="InterPro" id="IPR006076">
    <property type="entry name" value="FAD-dep_OxRdtase"/>
</dbReference>
<dbReference type="AlphaFoldDB" id="A0AAV3S5T2"/>
<dbReference type="Pfam" id="PF01266">
    <property type="entry name" value="DAO"/>
    <property type="match status" value="1"/>
</dbReference>
<comment type="caution">
    <text evidence="3">The sequence shown here is derived from an EMBL/GenBank/DDBJ whole genome shotgun (WGS) entry which is preliminary data.</text>
</comment>
<dbReference type="RefSeq" id="WP_211311811.1">
    <property type="nucleotide sequence ID" value="NZ_BAAABL010000021.1"/>
</dbReference>
<evidence type="ECO:0000256" key="1">
    <source>
        <dbReference type="ARBA" id="ARBA00023002"/>
    </source>
</evidence>